<gene>
    <name evidence="1" type="ORF">BN851_0151490</name>
</gene>
<comment type="caution">
    <text evidence="1">The sequence shown here is derived from an EMBL/GenBank/DDBJ whole genome shotgun (WGS) entry which is preliminary data.</text>
</comment>
<accession>A0A090N566</accession>
<name>A0A090N566_9HYPO</name>
<dbReference type="AlphaFoldDB" id="A0A090N566"/>
<reference evidence="1" key="1">
    <citation type="submission" date="2013-05" db="EMBL/GenBank/DDBJ databases">
        <title>Draft genome sequences of six wheat associated Fusarium spp. isolates.</title>
        <authorList>
            <person name="Moolhuijzen P.M."/>
            <person name="Manners J.M."/>
            <person name="Wilcox S."/>
            <person name="Bellgard M.I."/>
            <person name="Gardiner D.M."/>
        </authorList>
    </citation>
    <scope>NUCLEOTIDE SEQUENCE</scope>
    <source>
        <strain evidence="1">CS5907</strain>
    </source>
</reference>
<protein>
    <submittedName>
        <fullName evidence="1">WGS project CBMG000000000 data, contig CS5907-c003770</fullName>
    </submittedName>
</protein>
<evidence type="ECO:0000313" key="1">
    <source>
        <dbReference type="EMBL" id="CEG03996.1"/>
    </source>
</evidence>
<sequence>MPECRYSHSGETQASLIIDILAKYGIASKVGYHVGDNATSNDTCLSYLSLRLREDYGHFFSRLQKRH</sequence>
<organism evidence="1">
    <name type="scientific">Fusarium acuminatum CS5907</name>
    <dbReference type="NCBI Taxonomy" id="1318461"/>
    <lineage>
        <taxon>Eukaryota</taxon>
        <taxon>Fungi</taxon>
        <taxon>Dikarya</taxon>
        <taxon>Ascomycota</taxon>
        <taxon>Pezizomycotina</taxon>
        <taxon>Sordariomycetes</taxon>
        <taxon>Hypocreomycetidae</taxon>
        <taxon>Hypocreales</taxon>
        <taxon>Nectriaceae</taxon>
        <taxon>Fusarium</taxon>
        <taxon>Fusarium tricinctum species complex</taxon>
    </lineage>
</organism>
<dbReference type="EMBL" id="CBMG010003737">
    <property type="protein sequence ID" value="CEG03996.1"/>
    <property type="molecule type" value="Genomic_DNA"/>
</dbReference>
<proteinExistence type="predicted"/>